<protein>
    <submittedName>
        <fullName evidence="3">Transposase</fullName>
    </submittedName>
</protein>
<keyword evidence="4" id="KW-1185">Reference proteome</keyword>
<dbReference type="GO" id="GO:0003677">
    <property type="term" value="F:DNA binding"/>
    <property type="evidence" value="ECO:0007669"/>
    <property type="project" value="InterPro"/>
</dbReference>
<dbReference type="Pfam" id="PF01548">
    <property type="entry name" value="DEDD_Tnp_IS110"/>
    <property type="match status" value="1"/>
</dbReference>
<gene>
    <name evidence="3" type="ORF">GGR90_000716</name>
</gene>
<feature type="domain" description="Transposase IS110-like N-terminal" evidence="1">
    <location>
        <begin position="58"/>
        <end position="201"/>
    </location>
</feature>
<sequence>MLEGKSGSAAVFGEDLALLPTSTAAAPDEKPCAADASGATLAPVKRKRRSRVMEYFTGLDVSVDETAICVVGDDGKVAFETAVETDPAAIAEALRPYADRMRRVGHEAGSLSPWLHTELLAEGVPAVCLETRHVRAALSAQRNKTDANDALGIAHIMRTGWFRQAHVKTDACYRIRLLLVQRRNLKRKFLDLENAIRHSLKVFGIRLGKVGRGAMEKAVREAVAGDALTAGLMDCMLRARAALWAEYLTLHKLVVQIAMRDELCRRFMAIPGVGPVTALSFSSAIDDPQRFRRSRNVAAYFGLTSKRWQSGTSIDVHGRISKAGDPDVRRALYEAASAMLTRFKGRDMIKTWGLKLAKTKCHAKARIAVARKLAIVMHAMWRDGTFYVGDPDASAQDIDASNAAKLQRLSLANS</sequence>
<dbReference type="AlphaFoldDB" id="A0A7X6B7Q5"/>
<feature type="domain" description="Transposase IS116/IS110/IS902 C-terminal" evidence="2">
    <location>
        <begin position="264"/>
        <end position="346"/>
    </location>
</feature>
<dbReference type="GO" id="GO:0004803">
    <property type="term" value="F:transposase activity"/>
    <property type="evidence" value="ECO:0007669"/>
    <property type="project" value="InterPro"/>
</dbReference>
<dbReference type="Proteomes" id="UP000535078">
    <property type="component" value="Unassembled WGS sequence"/>
</dbReference>
<dbReference type="InterPro" id="IPR047650">
    <property type="entry name" value="Transpos_IS110"/>
</dbReference>
<dbReference type="EMBL" id="JAATIT010000001">
    <property type="protein sequence ID" value="NJB88564.1"/>
    <property type="molecule type" value="Genomic_DNA"/>
</dbReference>
<evidence type="ECO:0000259" key="1">
    <source>
        <dbReference type="Pfam" id="PF01548"/>
    </source>
</evidence>
<evidence type="ECO:0000313" key="3">
    <source>
        <dbReference type="EMBL" id="NJB88564.1"/>
    </source>
</evidence>
<name>A0A7X6B7Q5_9SPHN</name>
<organism evidence="3 4">
    <name type="scientific">Sphingopyxis italica</name>
    <dbReference type="NCBI Taxonomy" id="1129133"/>
    <lineage>
        <taxon>Bacteria</taxon>
        <taxon>Pseudomonadati</taxon>
        <taxon>Pseudomonadota</taxon>
        <taxon>Alphaproteobacteria</taxon>
        <taxon>Sphingomonadales</taxon>
        <taxon>Sphingomonadaceae</taxon>
        <taxon>Sphingopyxis</taxon>
    </lineage>
</organism>
<evidence type="ECO:0000313" key="4">
    <source>
        <dbReference type="Proteomes" id="UP000535078"/>
    </source>
</evidence>
<accession>A0A7X6B7Q5</accession>
<dbReference type="Pfam" id="PF02371">
    <property type="entry name" value="Transposase_20"/>
    <property type="match status" value="1"/>
</dbReference>
<proteinExistence type="predicted"/>
<dbReference type="NCBIfam" id="NF033542">
    <property type="entry name" value="transpos_IS110"/>
    <property type="match status" value="1"/>
</dbReference>
<dbReference type="PANTHER" id="PTHR33055:SF3">
    <property type="entry name" value="PUTATIVE TRANSPOSASE FOR IS117-RELATED"/>
    <property type="match status" value="1"/>
</dbReference>
<comment type="caution">
    <text evidence="3">The sequence shown here is derived from an EMBL/GenBank/DDBJ whole genome shotgun (WGS) entry which is preliminary data.</text>
</comment>
<dbReference type="PANTHER" id="PTHR33055">
    <property type="entry name" value="TRANSPOSASE FOR INSERTION SEQUENCE ELEMENT IS1111A"/>
    <property type="match status" value="1"/>
</dbReference>
<dbReference type="InterPro" id="IPR003346">
    <property type="entry name" value="Transposase_20"/>
</dbReference>
<evidence type="ECO:0000259" key="2">
    <source>
        <dbReference type="Pfam" id="PF02371"/>
    </source>
</evidence>
<dbReference type="InterPro" id="IPR002525">
    <property type="entry name" value="Transp_IS110-like_N"/>
</dbReference>
<reference evidence="3 4" key="1">
    <citation type="submission" date="2020-03" db="EMBL/GenBank/DDBJ databases">
        <title>Genomic Encyclopedia of Type Strains, Phase IV (KMG-IV): sequencing the most valuable type-strain genomes for metagenomic binning, comparative biology and taxonomic classification.</title>
        <authorList>
            <person name="Goeker M."/>
        </authorList>
    </citation>
    <scope>NUCLEOTIDE SEQUENCE [LARGE SCALE GENOMIC DNA]</scope>
    <source>
        <strain evidence="3 4">DSM 25229</strain>
    </source>
</reference>
<dbReference type="GO" id="GO:0006313">
    <property type="term" value="P:DNA transposition"/>
    <property type="evidence" value="ECO:0007669"/>
    <property type="project" value="InterPro"/>
</dbReference>